<evidence type="ECO:0000256" key="1">
    <source>
        <dbReference type="SAM" id="SignalP"/>
    </source>
</evidence>
<keyword evidence="1" id="KW-0732">Signal</keyword>
<name>A0A0A9GYQ4_ARUDO</name>
<feature type="signal peptide" evidence="1">
    <location>
        <begin position="1"/>
        <end position="19"/>
    </location>
</feature>
<proteinExistence type="predicted"/>
<evidence type="ECO:0000313" key="2">
    <source>
        <dbReference type="EMBL" id="JAE28674.1"/>
    </source>
</evidence>
<feature type="chain" id="PRO_5002047978" evidence="1">
    <location>
        <begin position="20"/>
        <end position="55"/>
    </location>
</feature>
<dbReference type="EMBL" id="GBRH01169222">
    <property type="protein sequence ID" value="JAE28674.1"/>
    <property type="molecule type" value="Transcribed_RNA"/>
</dbReference>
<protein>
    <submittedName>
        <fullName evidence="2">Uncharacterized protein</fullName>
    </submittedName>
</protein>
<sequence>MLVVEALLLALSSILMTDCFSSLRPTITFDPTLDVVSFLLVVLSWSDSDICPSVP</sequence>
<reference evidence="2" key="2">
    <citation type="journal article" date="2015" name="Data Brief">
        <title>Shoot transcriptome of the giant reed, Arundo donax.</title>
        <authorList>
            <person name="Barrero R.A."/>
            <person name="Guerrero F.D."/>
            <person name="Moolhuijzen P."/>
            <person name="Goolsby J.A."/>
            <person name="Tidwell J."/>
            <person name="Bellgard S.E."/>
            <person name="Bellgard M.I."/>
        </authorList>
    </citation>
    <scope>NUCLEOTIDE SEQUENCE</scope>
    <source>
        <tissue evidence="2">Shoot tissue taken approximately 20 cm above the soil surface</tissue>
    </source>
</reference>
<organism evidence="2">
    <name type="scientific">Arundo donax</name>
    <name type="common">Giant reed</name>
    <name type="synonym">Donax arundinaceus</name>
    <dbReference type="NCBI Taxonomy" id="35708"/>
    <lineage>
        <taxon>Eukaryota</taxon>
        <taxon>Viridiplantae</taxon>
        <taxon>Streptophyta</taxon>
        <taxon>Embryophyta</taxon>
        <taxon>Tracheophyta</taxon>
        <taxon>Spermatophyta</taxon>
        <taxon>Magnoliopsida</taxon>
        <taxon>Liliopsida</taxon>
        <taxon>Poales</taxon>
        <taxon>Poaceae</taxon>
        <taxon>PACMAD clade</taxon>
        <taxon>Arundinoideae</taxon>
        <taxon>Arundineae</taxon>
        <taxon>Arundo</taxon>
    </lineage>
</organism>
<reference evidence="2" key="1">
    <citation type="submission" date="2014-09" db="EMBL/GenBank/DDBJ databases">
        <authorList>
            <person name="Magalhaes I.L.F."/>
            <person name="Oliveira U."/>
            <person name="Santos F.R."/>
            <person name="Vidigal T.H.D.A."/>
            <person name="Brescovit A.D."/>
            <person name="Santos A.J."/>
        </authorList>
    </citation>
    <scope>NUCLEOTIDE SEQUENCE</scope>
    <source>
        <tissue evidence="2">Shoot tissue taken approximately 20 cm above the soil surface</tissue>
    </source>
</reference>
<accession>A0A0A9GYQ4</accession>
<dbReference type="AlphaFoldDB" id="A0A0A9GYQ4"/>